<dbReference type="PROSITE" id="PS50157">
    <property type="entry name" value="ZINC_FINGER_C2H2_2"/>
    <property type="match status" value="3"/>
</dbReference>
<feature type="compositionally biased region" description="Basic residues" evidence="9">
    <location>
        <begin position="166"/>
        <end position="177"/>
    </location>
</feature>
<dbReference type="GO" id="GO:0005634">
    <property type="term" value="C:nucleus"/>
    <property type="evidence" value="ECO:0007669"/>
    <property type="project" value="UniProtKB-SubCell"/>
</dbReference>
<evidence type="ECO:0000256" key="7">
    <source>
        <dbReference type="ARBA" id="ARBA00023242"/>
    </source>
</evidence>
<evidence type="ECO:0000256" key="8">
    <source>
        <dbReference type="ARBA" id="ARBA00037948"/>
    </source>
</evidence>
<dbReference type="SMART" id="SM00355">
    <property type="entry name" value="ZnF_C2H2"/>
    <property type="match status" value="4"/>
</dbReference>
<proteinExistence type="inferred from homology"/>
<dbReference type="VEuPathDB" id="VectorBase:ASTE001885"/>
<keyword evidence="11" id="KW-1185">Reference proteome</keyword>
<feature type="region of interest" description="Disordered" evidence="9">
    <location>
        <begin position="153"/>
        <end position="179"/>
    </location>
</feature>
<dbReference type="Pfam" id="PF07776">
    <property type="entry name" value="zf-AD"/>
    <property type="match status" value="1"/>
</dbReference>
<dbReference type="InterPro" id="IPR050527">
    <property type="entry name" value="Snail/Krueppel_Znf"/>
</dbReference>
<evidence type="ECO:0000256" key="9">
    <source>
        <dbReference type="SAM" id="MobiDB-lite"/>
    </source>
</evidence>
<feature type="region of interest" description="Disordered" evidence="9">
    <location>
        <begin position="105"/>
        <end position="126"/>
    </location>
</feature>
<dbReference type="PROSITE" id="PS51915">
    <property type="entry name" value="ZAD"/>
    <property type="match status" value="1"/>
</dbReference>
<evidence type="ECO:0000313" key="10">
    <source>
        <dbReference type="EnsemblMetazoa" id="ASTEI08559-PA"/>
    </source>
</evidence>
<reference evidence="11" key="1">
    <citation type="journal article" date="2014" name="Genome Biol.">
        <title>Genome analysis of a major urban malaria vector mosquito, Anopheles stephensi.</title>
        <authorList>
            <person name="Jiang X."/>
            <person name="Peery A."/>
            <person name="Hall A.B."/>
            <person name="Sharma A."/>
            <person name="Chen X.G."/>
            <person name="Waterhouse R.M."/>
            <person name="Komissarov A."/>
            <person name="Riehle M.M."/>
            <person name="Shouche Y."/>
            <person name="Sharakhova M.V."/>
            <person name="Lawson D."/>
            <person name="Pakpour N."/>
            <person name="Arensburger P."/>
            <person name="Davidson V.L."/>
            <person name="Eiglmeier K."/>
            <person name="Emrich S."/>
            <person name="George P."/>
            <person name="Kennedy R.C."/>
            <person name="Mane S.P."/>
            <person name="Maslen G."/>
            <person name="Oringanje C."/>
            <person name="Qi Y."/>
            <person name="Settlage R."/>
            <person name="Tojo M."/>
            <person name="Tubio J.M."/>
            <person name="Unger M.F."/>
            <person name="Wang B."/>
            <person name="Vernick K.D."/>
            <person name="Ribeiro J.M."/>
            <person name="James A.A."/>
            <person name="Michel K."/>
            <person name="Riehle M.A."/>
            <person name="Luckhart S."/>
            <person name="Sharakhov I.V."/>
            <person name="Tu Z."/>
        </authorList>
    </citation>
    <scope>NUCLEOTIDE SEQUENCE [LARGE SCALE GENOMIC DNA]</scope>
    <source>
        <strain evidence="11">Indian</strain>
    </source>
</reference>
<dbReference type="EnsemblMetazoa" id="ASTEI08559-RA">
    <property type="protein sequence ID" value="ASTEI08559-PA"/>
    <property type="gene ID" value="ASTEI08559"/>
</dbReference>
<dbReference type="Pfam" id="PF00096">
    <property type="entry name" value="zf-C2H2"/>
    <property type="match status" value="2"/>
</dbReference>
<keyword evidence="5" id="KW-0862">Zinc</keyword>
<comment type="subcellular location">
    <subcellularLocation>
        <location evidence="1">Nucleus</location>
    </subcellularLocation>
</comment>
<evidence type="ECO:0000256" key="1">
    <source>
        <dbReference type="ARBA" id="ARBA00004123"/>
    </source>
</evidence>
<evidence type="ECO:0000313" key="11">
    <source>
        <dbReference type="Proteomes" id="UP000076408"/>
    </source>
</evidence>
<feature type="compositionally biased region" description="Basic and acidic residues" evidence="9">
    <location>
        <begin position="110"/>
        <end position="126"/>
    </location>
</feature>
<dbReference type="PANTHER" id="PTHR24388:SF54">
    <property type="entry name" value="PROTEIN ESCARGOT"/>
    <property type="match status" value="1"/>
</dbReference>
<dbReference type="Gene3D" id="3.40.1800.20">
    <property type="match status" value="1"/>
</dbReference>
<comment type="similarity">
    <text evidence="8">Belongs to the snail C2H2-type zinc-finger protein family.</text>
</comment>
<dbReference type="InterPro" id="IPR012934">
    <property type="entry name" value="Znf_AD"/>
</dbReference>
<dbReference type="GO" id="GO:0008270">
    <property type="term" value="F:zinc ion binding"/>
    <property type="evidence" value="ECO:0007669"/>
    <property type="project" value="UniProtKB-UniRule"/>
</dbReference>
<dbReference type="PROSITE" id="PS00028">
    <property type="entry name" value="ZINC_FINGER_C2H2_1"/>
    <property type="match status" value="3"/>
</dbReference>
<dbReference type="PANTHER" id="PTHR24388">
    <property type="entry name" value="ZINC FINGER PROTEIN"/>
    <property type="match status" value="1"/>
</dbReference>
<dbReference type="InterPro" id="IPR036236">
    <property type="entry name" value="Znf_C2H2_sf"/>
</dbReference>
<dbReference type="VEuPathDB" id="VectorBase:ASTEI20_040133"/>
<accession>A0A182YJC3</accession>
<dbReference type="SUPFAM" id="SSF57716">
    <property type="entry name" value="Glucocorticoid receptor-like (DNA-binding domain)"/>
    <property type="match status" value="1"/>
</dbReference>
<dbReference type="SMART" id="SM00868">
    <property type="entry name" value="zf-AD"/>
    <property type="match status" value="1"/>
</dbReference>
<evidence type="ECO:0000256" key="2">
    <source>
        <dbReference type="ARBA" id="ARBA00022723"/>
    </source>
</evidence>
<evidence type="ECO:0000256" key="6">
    <source>
        <dbReference type="ARBA" id="ARBA00023125"/>
    </source>
</evidence>
<name>A0A182YJC3_ANOST</name>
<dbReference type="OMA" id="SCAERIC"/>
<dbReference type="AlphaFoldDB" id="A0A182YJC3"/>
<dbReference type="VEuPathDB" id="VectorBase:ASTEI08559"/>
<keyword evidence="3" id="KW-0677">Repeat</keyword>
<evidence type="ECO:0000256" key="4">
    <source>
        <dbReference type="ARBA" id="ARBA00022771"/>
    </source>
</evidence>
<protein>
    <submittedName>
        <fullName evidence="10">Uncharacterized protein</fullName>
    </submittedName>
</protein>
<dbReference type="SUPFAM" id="SSF57667">
    <property type="entry name" value="beta-beta-alpha zinc fingers"/>
    <property type="match status" value="2"/>
</dbReference>
<dbReference type="Gene3D" id="3.30.160.60">
    <property type="entry name" value="Classic Zinc Finger"/>
    <property type="match status" value="3"/>
</dbReference>
<dbReference type="STRING" id="30069.A0A182YJC3"/>
<keyword evidence="2" id="KW-0479">Metal-binding</keyword>
<dbReference type="GO" id="GO:0000978">
    <property type="term" value="F:RNA polymerase II cis-regulatory region sequence-specific DNA binding"/>
    <property type="evidence" value="ECO:0007669"/>
    <property type="project" value="TreeGrafter"/>
</dbReference>
<keyword evidence="6" id="KW-0238">DNA-binding</keyword>
<evidence type="ECO:0000256" key="3">
    <source>
        <dbReference type="ARBA" id="ARBA00022737"/>
    </source>
</evidence>
<dbReference type="InterPro" id="IPR013087">
    <property type="entry name" value="Znf_C2H2_type"/>
</dbReference>
<sequence>MSCAERICRLCLQEEVENGHGYLVPLADNSEIVNIIRATTSIDVIVDDRAQYYLCGECKELLLKCFDFRERCILNDEIFRRKFSPNAAAAATEDGPLFMPAEAVELDEEKEGKKEERGDHSDEEEPFMHEFLIETIEENNPDCDSYEPLQEEMLKDDCSDSESSTRKKSVRKKRDRKKAVEVDKANNKLPCAQCGKMIARNNINQHQLTHDPDRPKVFCSYCGKAFKDPRRMQMHINSNHTLEKKYPCEICGKVYLRPTSLKDHKLAKHSDDKRYECSDCGMAFTSWAQRWHHFKKEHTTAKPFACTYCDWAFKFK</sequence>
<organism evidence="10 11">
    <name type="scientific">Anopheles stephensi</name>
    <name type="common">Indo-Pakistan malaria mosquito</name>
    <dbReference type="NCBI Taxonomy" id="30069"/>
    <lineage>
        <taxon>Eukaryota</taxon>
        <taxon>Metazoa</taxon>
        <taxon>Ecdysozoa</taxon>
        <taxon>Arthropoda</taxon>
        <taxon>Hexapoda</taxon>
        <taxon>Insecta</taxon>
        <taxon>Pterygota</taxon>
        <taxon>Neoptera</taxon>
        <taxon>Endopterygota</taxon>
        <taxon>Diptera</taxon>
        <taxon>Nematocera</taxon>
        <taxon>Culicoidea</taxon>
        <taxon>Culicidae</taxon>
        <taxon>Anophelinae</taxon>
        <taxon>Anopheles</taxon>
    </lineage>
</organism>
<evidence type="ECO:0000256" key="5">
    <source>
        <dbReference type="ARBA" id="ARBA00022833"/>
    </source>
</evidence>
<dbReference type="Proteomes" id="UP000076408">
    <property type="component" value="Unassembled WGS sequence"/>
</dbReference>
<keyword evidence="7" id="KW-0539">Nucleus</keyword>
<reference evidence="10" key="2">
    <citation type="submission" date="2020-05" db="UniProtKB">
        <authorList>
            <consortium name="EnsemblMetazoa"/>
        </authorList>
    </citation>
    <scope>IDENTIFICATION</scope>
    <source>
        <strain evidence="10">Indian</strain>
    </source>
</reference>
<dbReference type="GO" id="GO:0000981">
    <property type="term" value="F:DNA-binding transcription factor activity, RNA polymerase II-specific"/>
    <property type="evidence" value="ECO:0007669"/>
    <property type="project" value="TreeGrafter"/>
</dbReference>
<keyword evidence="4" id="KW-0863">Zinc-finger</keyword>